<proteinExistence type="predicted"/>
<comment type="caution">
    <text evidence="2">The sequence shown here is derived from an EMBL/GenBank/DDBJ whole genome shotgun (WGS) entry which is preliminary data.</text>
</comment>
<sequence length="237" mass="26511">MRAITGGGVSSEPCSLDKAARTLLWFSKSAASHRPSSDCDTYLRTVTDATVQLIYFREELGGRHQQGAANFDAHDYEDPVEGDRRHQDQESEGDMAVAAYGSHSHRDSAAGADLDLASCKKKGKKKKKNENPPEDRAVARADSHIPPSPEIATEKRRKKKHPNKEIIVDVKQEPSFVVEEELVSEKKKSKKKKEKDHVKLEEDVNEVEEKIVNDSAAEQRGKGRKRSMDKRKAAPRL</sequence>
<feature type="compositionally biased region" description="Basic and acidic residues" evidence="1">
    <location>
        <begin position="129"/>
        <end position="143"/>
    </location>
</feature>
<reference evidence="2" key="1">
    <citation type="submission" date="2020-10" db="EMBL/GenBank/DDBJ databases">
        <authorList>
            <person name="Han B."/>
            <person name="Lu T."/>
            <person name="Zhao Q."/>
            <person name="Huang X."/>
            <person name="Zhao Y."/>
        </authorList>
    </citation>
    <scope>NUCLEOTIDE SEQUENCE</scope>
</reference>
<dbReference type="OrthoDB" id="696879at2759"/>
<keyword evidence="3" id="KW-1185">Reference proteome</keyword>
<gene>
    <name evidence="2" type="ORF">NCGR_LOCUS26230</name>
</gene>
<organism evidence="2 3">
    <name type="scientific">Miscanthus lutarioriparius</name>
    <dbReference type="NCBI Taxonomy" id="422564"/>
    <lineage>
        <taxon>Eukaryota</taxon>
        <taxon>Viridiplantae</taxon>
        <taxon>Streptophyta</taxon>
        <taxon>Embryophyta</taxon>
        <taxon>Tracheophyta</taxon>
        <taxon>Spermatophyta</taxon>
        <taxon>Magnoliopsida</taxon>
        <taxon>Liliopsida</taxon>
        <taxon>Poales</taxon>
        <taxon>Poaceae</taxon>
        <taxon>PACMAD clade</taxon>
        <taxon>Panicoideae</taxon>
        <taxon>Andropogonodae</taxon>
        <taxon>Andropogoneae</taxon>
        <taxon>Saccharinae</taxon>
        <taxon>Miscanthus</taxon>
    </lineage>
</organism>
<evidence type="ECO:0000313" key="2">
    <source>
        <dbReference type="EMBL" id="CAD6239233.1"/>
    </source>
</evidence>
<feature type="compositionally biased region" description="Basic and acidic residues" evidence="1">
    <location>
        <begin position="163"/>
        <end position="172"/>
    </location>
</feature>
<evidence type="ECO:0000256" key="1">
    <source>
        <dbReference type="SAM" id="MobiDB-lite"/>
    </source>
</evidence>
<feature type="compositionally biased region" description="Basic residues" evidence="1">
    <location>
        <begin position="222"/>
        <end position="237"/>
    </location>
</feature>
<dbReference type="EMBL" id="CAJGYO010000006">
    <property type="protein sequence ID" value="CAD6239233.1"/>
    <property type="molecule type" value="Genomic_DNA"/>
</dbReference>
<protein>
    <submittedName>
        <fullName evidence="2">Uncharacterized protein</fullName>
    </submittedName>
</protein>
<dbReference type="Proteomes" id="UP000604825">
    <property type="component" value="Unassembled WGS sequence"/>
</dbReference>
<dbReference type="AlphaFoldDB" id="A0A811PFW1"/>
<name>A0A811PFW1_9POAL</name>
<accession>A0A811PFW1</accession>
<feature type="region of interest" description="Disordered" evidence="1">
    <location>
        <begin position="121"/>
        <end position="237"/>
    </location>
</feature>
<evidence type="ECO:0000313" key="3">
    <source>
        <dbReference type="Proteomes" id="UP000604825"/>
    </source>
</evidence>
<feature type="compositionally biased region" description="Basic and acidic residues" evidence="1">
    <location>
        <begin position="195"/>
        <end position="221"/>
    </location>
</feature>